<protein>
    <submittedName>
        <fullName evidence="14">Uncharacterized protein</fullName>
    </submittedName>
</protein>
<dbReference type="SMART" id="SM00430">
    <property type="entry name" value="HOLI"/>
    <property type="match status" value="1"/>
</dbReference>
<dbReference type="InterPro" id="IPR013088">
    <property type="entry name" value="Znf_NHR/GATA"/>
</dbReference>
<keyword evidence="5" id="KW-0862">Zinc</keyword>
<dbReference type="SUPFAM" id="SSF48508">
    <property type="entry name" value="Nuclear receptor ligand-binding domain"/>
    <property type="match status" value="1"/>
</dbReference>
<keyword evidence="3" id="KW-0479">Metal-binding</keyword>
<keyword evidence="10" id="KW-0539">Nucleus</keyword>
<dbReference type="PANTHER" id="PTHR46587">
    <property type="entry name" value="NUCLEAR HORMONE RECEPTOR FAMILY"/>
    <property type="match status" value="1"/>
</dbReference>
<evidence type="ECO:0000256" key="8">
    <source>
        <dbReference type="ARBA" id="ARBA00023163"/>
    </source>
</evidence>
<sequence>MSTTSDGSAGCAVCGDRVNGSRYGAPACLGCIVFFRRAVIKEAKYRCMKGQTCEITFSSRCICRSCRLSKCMRVGMRPEAIQRRDVMGPRKPKEKKEEIPVESPEMPNTSSPVKPECLSVASSSGASTDSSWSSPDSVMDRVMRIQQKQRASHKAHFAAYDVGIDGSDEIFFGQIEIRLHPGGSGPRRARKHDVNAMLRCGLMDAAEWGQSFKEFASLPTSSKKLILQDYGFAVMLIDQGYQTIQQNDPDLWILQNGTYMCPDYTRGLPAHELPLVDKDKAKLHPCFVAEAIKDVGIPMRALQVDEYECAVLKTIILLSYRNHFSERHRRSAFTLQTKLINELMDYCKAREGEKAAERLGAILLLTTNIRCSVYWAYTHTRMHDVFGMMMFDPLVRDVFLS</sequence>
<dbReference type="GO" id="GO:0005634">
    <property type="term" value="C:nucleus"/>
    <property type="evidence" value="ECO:0007669"/>
    <property type="project" value="UniProtKB-SubCell"/>
</dbReference>
<evidence type="ECO:0000256" key="9">
    <source>
        <dbReference type="ARBA" id="ARBA00023170"/>
    </source>
</evidence>
<evidence type="ECO:0000259" key="12">
    <source>
        <dbReference type="PROSITE" id="PS51030"/>
    </source>
</evidence>
<evidence type="ECO:0000256" key="10">
    <source>
        <dbReference type="ARBA" id="ARBA00023242"/>
    </source>
</evidence>
<dbReference type="GO" id="GO:0003700">
    <property type="term" value="F:DNA-binding transcription factor activity"/>
    <property type="evidence" value="ECO:0007669"/>
    <property type="project" value="InterPro"/>
</dbReference>
<keyword evidence="4" id="KW-0863">Zinc-finger</keyword>
<dbReference type="PRINTS" id="PR00398">
    <property type="entry name" value="STRDHORMONER"/>
</dbReference>
<dbReference type="EMBL" id="CATQJA010002600">
    <property type="protein sequence ID" value="CAJ0572541.1"/>
    <property type="molecule type" value="Genomic_DNA"/>
</dbReference>
<dbReference type="CDD" id="cd06960">
    <property type="entry name" value="NR_DBD_HNF4A"/>
    <property type="match status" value="1"/>
</dbReference>
<evidence type="ECO:0000256" key="11">
    <source>
        <dbReference type="SAM" id="MobiDB-lite"/>
    </source>
</evidence>
<feature type="region of interest" description="Disordered" evidence="11">
    <location>
        <begin position="83"/>
        <end position="136"/>
    </location>
</feature>
<dbReference type="Pfam" id="PF00104">
    <property type="entry name" value="Hormone_recep"/>
    <property type="match status" value="1"/>
</dbReference>
<dbReference type="AlphaFoldDB" id="A0AA36CQC8"/>
<dbReference type="PROSITE" id="PS51030">
    <property type="entry name" value="NUCLEAR_REC_DBD_2"/>
    <property type="match status" value="1"/>
</dbReference>
<dbReference type="GO" id="GO:0000978">
    <property type="term" value="F:RNA polymerase II cis-regulatory region sequence-specific DNA binding"/>
    <property type="evidence" value="ECO:0007669"/>
    <property type="project" value="InterPro"/>
</dbReference>
<dbReference type="Pfam" id="PF00105">
    <property type="entry name" value="zf-C4"/>
    <property type="match status" value="1"/>
</dbReference>
<feature type="domain" description="Nuclear receptor" evidence="12">
    <location>
        <begin position="8"/>
        <end position="83"/>
    </location>
</feature>
<comment type="similarity">
    <text evidence="2">Belongs to the nuclear hormone receptor family.</text>
</comment>
<keyword evidence="9" id="KW-0675">Receptor</keyword>
<keyword evidence="15" id="KW-1185">Reference proteome</keyword>
<organism evidence="14 15">
    <name type="scientific">Mesorhabditis spiculigera</name>
    <dbReference type="NCBI Taxonomy" id="96644"/>
    <lineage>
        <taxon>Eukaryota</taxon>
        <taxon>Metazoa</taxon>
        <taxon>Ecdysozoa</taxon>
        <taxon>Nematoda</taxon>
        <taxon>Chromadorea</taxon>
        <taxon>Rhabditida</taxon>
        <taxon>Rhabditina</taxon>
        <taxon>Rhabditomorpha</taxon>
        <taxon>Rhabditoidea</taxon>
        <taxon>Rhabditidae</taxon>
        <taxon>Mesorhabditinae</taxon>
        <taxon>Mesorhabditis</taxon>
    </lineage>
</organism>
<dbReference type="InterPro" id="IPR049636">
    <property type="entry name" value="HNF4-like_DBD"/>
</dbReference>
<keyword evidence="7" id="KW-0238">DNA-binding</keyword>
<feature type="compositionally biased region" description="Low complexity" evidence="11">
    <location>
        <begin position="119"/>
        <end position="136"/>
    </location>
</feature>
<evidence type="ECO:0000256" key="5">
    <source>
        <dbReference type="ARBA" id="ARBA00022833"/>
    </source>
</evidence>
<evidence type="ECO:0000313" key="14">
    <source>
        <dbReference type="EMBL" id="CAJ0572541.1"/>
    </source>
</evidence>
<evidence type="ECO:0000259" key="13">
    <source>
        <dbReference type="PROSITE" id="PS51843"/>
    </source>
</evidence>
<dbReference type="Proteomes" id="UP001177023">
    <property type="component" value="Unassembled WGS sequence"/>
</dbReference>
<proteinExistence type="inferred from homology"/>
<evidence type="ECO:0000313" key="15">
    <source>
        <dbReference type="Proteomes" id="UP001177023"/>
    </source>
</evidence>
<comment type="subcellular location">
    <subcellularLocation>
        <location evidence="1">Nucleus</location>
    </subcellularLocation>
</comment>
<evidence type="ECO:0000256" key="2">
    <source>
        <dbReference type="ARBA" id="ARBA00005993"/>
    </source>
</evidence>
<keyword evidence="6" id="KW-0805">Transcription regulation</keyword>
<evidence type="ECO:0000256" key="1">
    <source>
        <dbReference type="ARBA" id="ARBA00004123"/>
    </source>
</evidence>
<name>A0AA36CQC8_9BILA</name>
<dbReference type="SMART" id="SM00399">
    <property type="entry name" value="ZnF_C4"/>
    <property type="match status" value="1"/>
</dbReference>
<dbReference type="InterPro" id="IPR001628">
    <property type="entry name" value="Znf_hrmn_rcpt"/>
</dbReference>
<dbReference type="PROSITE" id="PS51843">
    <property type="entry name" value="NR_LBD"/>
    <property type="match status" value="1"/>
</dbReference>
<dbReference type="Gene3D" id="1.10.565.10">
    <property type="entry name" value="Retinoid X Receptor"/>
    <property type="match status" value="1"/>
</dbReference>
<evidence type="ECO:0000256" key="6">
    <source>
        <dbReference type="ARBA" id="ARBA00023015"/>
    </source>
</evidence>
<dbReference type="InterPro" id="IPR001723">
    <property type="entry name" value="Nuclear_hrmn_rcpt"/>
</dbReference>
<evidence type="ECO:0000256" key="4">
    <source>
        <dbReference type="ARBA" id="ARBA00022771"/>
    </source>
</evidence>
<feature type="domain" description="NR LBD" evidence="13">
    <location>
        <begin position="134"/>
        <end position="401"/>
    </location>
</feature>
<gene>
    <name evidence="14" type="ORF">MSPICULIGERA_LOCUS10925</name>
</gene>
<dbReference type="SUPFAM" id="SSF57716">
    <property type="entry name" value="Glucocorticoid receptor-like (DNA-binding domain)"/>
    <property type="match status" value="1"/>
</dbReference>
<reference evidence="14" key="1">
    <citation type="submission" date="2023-06" db="EMBL/GenBank/DDBJ databases">
        <authorList>
            <person name="Delattre M."/>
        </authorList>
    </citation>
    <scope>NUCLEOTIDE SEQUENCE</scope>
    <source>
        <strain evidence="14">AF72</strain>
    </source>
</reference>
<dbReference type="InterPro" id="IPR000536">
    <property type="entry name" value="Nucl_hrmn_rcpt_lig-bd"/>
</dbReference>
<evidence type="ECO:0000256" key="7">
    <source>
        <dbReference type="ARBA" id="ARBA00023125"/>
    </source>
</evidence>
<comment type="caution">
    <text evidence="14">The sequence shown here is derived from an EMBL/GenBank/DDBJ whole genome shotgun (WGS) entry which is preliminary data.</text>
</comment>
<dbReference type="PRINTS" id="PR00047">
    <property type="entry name" value="STROIDFINGER"/>
</dbReference>
<dbReference type="Gene3D" id="3.30.50.10">
    <property type="entry name" value="Erythroid Transcription Factor GATA-1, subunit A"/>
    <property type="match status" value="1"/>
</dbReference>
<dbReference type="CDD" id="cd06157">
    <property type="entry name" value="NR_LBD"/>
    <property type="match status" value="1"/>
</dbReference>
<evidence type="ECO:0000256" key="3">
    <source>
        <dbReference type="ARBA" id="ARBA00022723"/>
    </source>
</evidence>
<feature type="non-terminal residue" evidence="14">
    <location>
        <position position="401"/>
    </location>
</feature>
<keyword evidence="8" id="KW-0804">Transcription</keyword>
<dbReference type="InterPro" id="IPR035500">
    <property type="entry name" value="NHR-like_dom_sf"/>
</dbReference>
<dbReference type="PANTHER" id="PTHR46587:SF5">
    <property type="entry name" value="NUCLEAR HORMONE RECEPTOR FAMILY"/>
    <property type="match status" value="1"/>
</dbReference>
<dbReference type="GO" id="GO:0008270">
    <property type="term" value="F:zinc ion binding"/>
    <property type="evidence" value="ECO:0007669"/>
    <property type="project" value="UniProtKB-KW"/>
</dbReference>
<accession>A0AA36CQC8</accession>